<organism evidence="2 3">
    <name type="scientific">Limnoglobus roseus</name>
    <dbReference type="NCBI Taxonomy" id="2598579"/>
    <lineage>
        <taxon>Bacteria</taxon>
        <taxon>Pseudomonadati</taxon>
        <taxon>Planctomycetota</taxon>
        <taxon>Planctomycetia</taxon>
        <taxon>Gemmatales</taxon>
        <taxon>Gemmataceae</taxon>
        <taxon>Limnoglobus</taxon>
    </lineage>
</organism>
<gene>
    <name evidence="2" type="ORF">PX52LOC_06637</name>
</gene>
<evidence type="ECO:0000313" key="3">
    <source>
        <dbReference type="Proteomes" id="UP000324974"/>
    </source>
</evidence>
<name>A0A5C1AK31_9BACT</name>
<feature type="domain" description="Helix-turn-helix" evidence="1">
    <location>
        <begin position="12"/>
        <end position="61"/>
    </location>
</feature>
<reference evidence="3" key="1">
    <citation type="submission" date="2019-08" db="EMBL/GenBank/DDBJ databases">
        <title>Limnoglobus roseus gen. nov., sp. nov., a novel freshwater planctomycete with a giant genome from the family Gemmataceae.</title>
        <authorList>
            <person name="Kulichevskaya I.S."/>
            <person name="Naumoff D.G."/>
            <person name="Miroshnikov K."/>
            <person name="Ivanova A."/>
            <person name="Philippov D.A."/>
            <person name="Hakobyan A."/>
            <person name="Rijpstra I.C."/>
            <person name="Sinninghe Damste J.S."/>
            <person name="Liesack W."/>
            <person name="Dedysh S.N."/>
        </authorList>
    </citation>
    <scope>NUCLEOTIDE SEQUENCE [LARGE SCALE GENOMIC DNA]</scope>
    <source>
        <strain evidence="3">PX52</strain>
    </source>
</reference>
<dbReference type="EMBL" id="CP042425">
    <property type="protein sequence ID" value="QEL19561.1"/>
    <property type="molecule type" value="Genomic_DNA"/>
</dbReference>
<evidence type="ECO:0000259" key="1">
    <source>
        <dbReference type="Pfam" id="PF12728"/>
    </source>
</evidence>
<dbReference type="OrthoDB" id="1097811at2"/>
<proteinExistence type="predicted"/>
<accession>A0A5C1AK31</accession>
<dbReference type="InterPro" id="IPR041657">
    <property type="entry name" value="HTH_17"/>
</dbReference>
<dbReference type="RefSeq" id="WP_149113937.1">
    <property type="nucleotide sequence ID" value="NZ_CP042425.1"/>
</dbReference>
<dbReference type="AlphaFoldDB" id="A0A5C1AK31"/>
<evidence type="ECO:0000313" key="2">
    <source>
        <dbReference type="EMBL" id="QEL19561.1"/>
    </source>
</evidence>
<dbReference type="Pfam" id="PF12728">
    <property type="entry name" value="HTH_17"/>
    <property type="match status" value="1"/>
</dbReference>
<dbReference type="Proteomes" id="UP000324974">
    <property type="component" value="Chromosome"/>
</dbReference>
<keyword evidence="3" id="KW-1185">Reference proteome</keyword>
<sequence>MANDPPEDHRVLMTKAEVATRLKVCRNSVDRLRASGKLPAVSFGRKILWQSEVVENFIRQHEDKPMYHRQPVTDQMMDSFRVEQQPVPKNTPESKKLSREEAWITANPRVPHPNDSDIRFTQEEFNLLGRLLAIRGFQGTFDPAHNMGPAECREFTRSLDDFCRLMKLAYDGRGIVWSRPDATSPGARARASYL</sequence>
<dbReference type="KEGG" id="lrs:PX52LOC_06637"/>
<protein>
    <recommendedName>
        <fullName evidence="1">Helix-turn-helix domain-containing protein</fullName>
    </recommendedName>
</protein>